<evidence type="ECO:0000313" key="7">
    <source>
        <dbReference type="EMBL" id="EGX95226.1"/>
    </source>
</evidence>
<evidence type="ECO:0000256" key="2">
    <source>
        <dbReference type="ARBA" id="ARBA00022448"/>
    </source>
</evidence>
<feature type="transmembrane region" description="Helical" evidence="6">
    <location>
        <begin position="192"/>
        <end position="212"/>
    </location>
</feature>
<name>G3JB14_CORMM</name>
<evidence type="ECO:0000256" key="5">
    <source>
        <dbReference type="ARBA" id="ARBA00023136"/>
    </source>
</evidence>
<dbReference type="FunCoup" id="G3JB14">
    <property type="interactions" value="103"/>
</dbReference>
<accession>G3JB14</accession>
<feature type="transmembrane region" description="Helical" evidence="6">
    <location>
        <begin position="130"/>
        <end position="151"/>
    </location>
</feature>
<evidence type="ECO:0000256" key="4">
    <source>
        <dbReference type="ARBA" id="ARBA00022989"/>
    </source>
</evidence>
<keyword evidence="3 6" id="KW-0812">Transmembrane</keyword>
<dbReference type="GeneID" id="18165524"/>
<feature type="transmembrane region" description="Helical" evidence="6">
    <location>
        <begin position="442"/>
        <end position="467"/>
    </location>
</feature>
<dbReference type="PIRSF" id="PIRSF006060">
    <property type="entry name" value="AA_transporter"/>
    <property type="match status" value="1"/>
</dbReference>
<proteinExistence type="predicted"/>
<comment type="subcellular location">
    <subcellularLocation>
        <location evidence="1">Membrane</location>
        <topology evidence="1">Multi-pass membrane protein</topology>
    </subcellularLocation>
</comment>
<dbReference type="EMBL" id="JH126400">
    <property type="protein sequence ID" value="EGX95226.1"/>
    <property type="molecule type" value="Genomic_DNA"/>
</dbReference>
<dbReference type="Gene3D" id="1.20.1740.10">
    <property type="entry name" value="Amino acid/polyamine transporter I"/>
    <property type="match status" value="1"/>
</dbReference>
<dbReference type="Pfam" id="PF13520">
    <property type="entry name" value="AA_permease_2"/>
    <property type="match status" value="1"/>
</dbReference>
<feature type="transmembrane region" description="Helical" evidence="6">
    <location>
        <begin position="397"/>
        <end position="421"/>
    </location>
</feature>
<feature type="transmembrane region" description="Helical" evidence="6">
    <location>
        <begin position="232"/>
        <end position="253"/>
    </location>
</feature>
<organism evidence="7 8">
    <name type="scientific">Cordyceps militaris (strain CM01)</name>
    <name type="common">Caterpillar fungus</name>
    <dbReference type="NCBI Taxonomy" id="983644"/>
    <lineage>
        <taxon>Eukaryota</taxon>
        <taxon>Fungi</taxon>
        <taxon>Dikarya</taxon>
        <taxon>Ascomycota</taxon>
        <taxon>Pezizomycotina</taxon>
        <taxon>Sordariomycetes</taxon>
        <taxon>Hypocreomycetidae</taxon>
        <taxon>Hypocreales</taxon>
        <taxon>Cordycipitaceae</taxon>
        <taxon>Cordyceps</taxon>
    </lineage>
</organism>
<feature type="transmembrane region" description="Helical" evidence="6">
    <location>
        <begin position="269"/>
        <end position="290"/>
    </location>
</feature>
<protein>
    <submittedName>
        <fullName evidence="7">Amino acid/polyamine transporter I</fullName>
    </submittedName>
</protein>
<evidence type="ECO:0000256" key="1">
    <source>
        <dbReference type="ARBA" id="ARBA00004141"/>
    </source>
</evidence>
<feature type="transmembrane region" description="Helical" evidence="6">
    <location>
        <begin position="473"/>
        <end position="493"/>
    </location>
</feature>
<keyword evidence="4 6" id="KW-1133">Transmembrane helix</keyword>
<dbReference type="InterPro" id="IPR002293">
    <property type="entry name" value="AA/rel_permease1"/>
</dbReference>
<dbReference type="InParanoid" id="G3JB14"/>
<evidence type="ECO:0000256" key="6">
    <source>
        <dbReference type="SAM" id="Phobius"/>
    </source>
</evidence>
<dbReference type="OMA" id="QYHFMYA"/>
<feature type="transmembrane region" description="Helical" evidence="6">
    <location>
        <begin position="163"/>
        <end position="180"/>
    </location>
</feature>
<keyword evidence="8" id="KW-1185">Reference proteome</keyword>
<dbReference type="GO" id="GO:0016020">
    <property type="term" value="C:membrane"/>
    <property type="evidence" value="ECO:0007669"/>
    <property type="project" value="UniProtKB-SubCell"/>
</dbReference>
<sequence>MAQVAHSTDARHGSLQQRLSTLSTLAMAFAILNTWIALAGSIGLILPSGGSVAFLYGFLFCVACSFCVVASLGELAAIWPTAGGQYHYVFALCTEKWRKPVSFFVGWTNIAGWLIVVTVQGYFAGKFSVFTLMCALLIPIAQFISAAIVVASNDSYQITPARTYGTFLAVLTATTAINIWGNNILGRWNTGALYWSVLGVVVLSVVLLAKSAKTDAEYVFTDFQNETKWPDGVAWLLGLLQSALSLTAFDVVLHMTEEMPNPRRDAPRALLYTIAVGGVTGLLFTLVILFCLTDPESILTSPSNMPIVAMVLRDTQSRAAATIISLMFSVCFINGSSASITSVSRLLFAMARDRGIIFHDFFAHITPRLNVPVRAIVFCYGFNVCFGLLYLGPTVAFSAYVASLVILLNLSYAAPTIIVLIRGRRLLQVSQPMKVFLLQPTLGIVVNAVSVLFLIVTSIFFCFPTSLPVTSNNMNYVCVVLGIYAVIVSLLWLQCRNTFLGPNLDNIATQDQDTASPQLEKATSSRAMVETVENIK</sequence>
<dbReference type="HOGENOM" id="CLU_004495_2_0_1"/>
<feature type="transmembrane region" description="Helical" evidence="6">
    <location>
        <begin position="53"/>
        <end position="81"/>
    </location>
</feature>
<dbReference type="GO" id="GO:0022857">
    <property type="term" value="F:transmembrane transporter activity"/>
    <property type="evidence" value="ECO:0007669"/>
    <property type="project" value="InterPro"/>
</dbReference>
<feature type="transmembrane region" description="Helical" evidence="6">
    <location>
        <begin position="319"/>
        <end position="348"/>
    </location>
</feature>
<dbReference type="RefSeq" id="XP_006668712.1">
    <property type="nucleotide sequence ID" value="XM_006668649.1"/>
</dbReference>
<dbReference type="VEuPathDB" id="FungiDB:CCM_03498"/>
<feature type="transmembrane region" description="Helical" evidence="6">
    <location>
        <begin position="369"/>
        <end position="391"/>
    </location>
</feature>
<dbReference type="Proteomes" id="UP000001610">
    <property type="component" value="Unassembled WGS sequence"/>
</dbReference>
<keyword evidence="2" id="KW-0813">Transport</keyword>
<dbReference type="eggNOG" id="KOG1289">
    <property type="taxonomic scope" value="Eukaryota"/>
</dbReference>
<dbReference type="PANTHER" id="PTHR45649">
    <property type="entry name" value="AMINO-ACID PERMEASE BAT1"/>
    <property type="match status" value="1"/>
</dbReference>
<reference evidence="7 8" key="1">
    <citation type="journal article" date="2011" name="Genome Biol.">
        <title>Genome sequence of the insect pathogenic fungus Cordyceps militaris, a valued traditional Chinese medicine.</title>
        <authorList>
            <person name="Zheng P."/>
            <person name="Xia Y."/>
            <person name="Xiao G."/>
            <person name="Xiong C."/>
            <person name="Hu X."/>
            <person name="Zhang S."/>
            <person name="Zheng H."/>
            <person name="Huang Y."/>
            <person name="Zhou Y."/>
            <person name="Wang S."/>
            <person name="Zhao G.P."/>
            <person name="Liu X."/>
            <person name="St Leger R.J."/>
            <person name="Wang C."/>
        </authorList>
    </citation>
    <scope>NUCLEOTIDE SEQUENCE [LARGE SCALE GENOMIC DNA]</scope>
    <source>
        <strain evidence="7 8">CM01</strain>
    </source>
</reference>
<dbReference type="KEGG" id="cmt:CCM_03498"/>
<evidence type="ECO:0000256" key="3">
    <source>
        <dbReference type="ARBA" id="ARBA00022692"/>
    </source>
</evidence>
<feature type="transmembrane region" description="Helical" evidence="6">
    <location>
        <begin position="101"/>
        <end position="123"/>
    </location>
</feature>
<evidence type="ECO:0000313" key="8">
    <source>
        <dbReference type="Proteomes" id="UP000001610"/>
    </source>
</evidence>
<gene>
    <name evidence="7" type="ORF">CCM_03498</name>
</gene>
<dbReference type="PANTHER" id="PTHR45649:SF14">
    <property type="entry name" value="GABA PERMEASE"/>
    <property type="match status" value="1"/>
</dbReference>
<dbReference type="AlphaFoldDB" id="G3JB14"/>
<keyword evidence="5 6" id="KW-0472">Membrane</keyword>
<dbReference type="OrthoDB" id="4476201at2759"/>
<feature type="transmembrane region" description="Helical" evidence="6">
    <location>
        <begin position="25"/>
        <end position="46"/>
    </location>
</feature>